<evidence type="ECO:0000256" key="1">
    <source>
        <dbReference type="ARBA" id="ARBA00006464"/>
    </source>
</evidence>
<comment type="similarity">
    <text evidence="1">Belongs to the bacterial sugar transferase family.</text>
</comment>
<keyword evidence="5" id="KW-1185">Reference proteome</keyword>
<dbReference type="Pfam" id="PF02397">
    <property type="entry name" value="Bac_transf"/>
    <property type="match status" value="1"/>
</dbReference>
<comment type="caution">
    <text evidence="4">The sequence shown here is derived from an EMBL/GenBank/DDBJ whole genome shotgun (WGS) entry which is preliminary data.</text>
</comment>
<proteinExistence type="inferred from homology"/>
<dbReference type="EC" id="2.7.8.-" evidence="4"/>
<dbReference type="EMBL" id="JAVRHZ010000004">
    <property type="protein sequence ID" value="MDT0556011.1"/>
    <property type="molecule type" value="Genomic_DNA"/>
</dbReference>
<dbReference type="GO" id="GO:0016740">
    <property type="term" value="F:transferase activity"/>
    <property type="evidence" value="ECO:0007669"/>
    <property type="project" value="UniProtKB-KW"/>
</dbReference>
<feature type="transmembrane region" description="Helical" evidence="2">
    <location>
        <begin position="12"/>
        <end position="38"/>
    </location>
</feature>
<gene>
    <name evidence="4" type="ORF">RM538_08350</name>
</gene>
<protein>
    <submittedName>
        <fullName evidence="4">Sugar transferase</fullName>
        <ecNumber evidence="4">2.7.8.-</ecNumber>
    </submittedName>
</protein>
<dbReference type="PANTHER" id="PTHR30576:SF20">
    <property type="entry name" value="QUINOVOSAMINEPHOSPHOTRANSFERAE-RELATED"/>
    <property type="match status" value="1"/>
</dbReference>
<accession>A0ABU2YCW8</accession>
<name>A0ABU2YCW8_9FLAO</name>
<evidence type="ECO:0000256" key="2">
    <source>
        <dbReference type="SAM" id="Phobius"/>
    </source>
</evidence>
<organism evidence="4 5">
    <name type="scientific">Patiriisocius hiemis</name>
    <dbReference type="NCBI Taxonomy" id="3075604"/>
    <lineage>
        <taxon>Bacteria</taxon>
        <taxon>Pseudomonadati</taxon>
        <taxon>Bacteroidota</taxon>
        <taxon>Flavobacteriia</taxon>
        <taxon>Flavobacteriales</taxon>
        <taxon>Flavobacteriaceae</taxon>
        <taxon>Patiriisocius</taxon>
    </lineage>
</organism>
<evidence type="ECO:0000313" key="5">
    <source>
        <dbReference type="Proteomes" id="UP001254488"/>
    </source>
</evidence>
<evidence type="ECO:0000259" key="3">
    <source>
        <dbReference type="Pfam" id="PF02397"/>
    </source>
</evidence>
<sequence length="194" mass="22422">MLTKKQKISKRFFDVILSFLMLPFVIIPLILLLIIASISTKQNGLFVQKRVGIYGSLFSFYKIRSLKGTWHEDIKAIKNSETPFGSWIRKTKLDELPQLFNVLKGDMSFVGPRPDIIGYADTLSNDDRIILSVRPGITGPATIKYKNEEEILLQQDNPKKYNDEVIWPDKVAINKEYVLTWSFTKDIYYLLKSL</sequence>
<dbReference type="RefSeq" id="WP_311332965.1">
    <property type="nucleotide sequence ID" value="NZ_JAVRHZ010000004.1"/>
</dbReference>
<dbReference type="PANTHER" id="PTHR30576">
    <property type="entry name" value="COLANIC BIOSYNTHESIS UDP-GLUCOSE LIPID CARRIER TRANSFERASE"/>
    <property type="match status" value="1"/>
</dbReference>
<evidence type="ECO:0000313" key="4">
    <source>
        <dbReference type="EMBL" id="MDT0556011.1"/>
    </source>
</evidence>
<reference evidence="4 5" key="1">
    <citation type="submission" date="2023-09" db="EMBL/GenBank/DDBJ databases">
        <authorList>
            <person name="Rey-Velasco X."/>
        </authorList>
    </citation>
    <scope>NUCLEOTIDE SEQUENCE [LARGE SCALE GENOMIC DNA]</scope>
    <source>
        <strain evidence="4 5">W242</strain>
    </source>
</reference>
<keyword evidence="4" id="KW-0808">Transferase</keyword>
<keyword evidence="2" id="KW-0812">Transmembrane</keyword>
<dbReference type="Proteomes" id="UP001254488">
    <property type="component" value="Unassembled WGS sequence"/>
</dbReference>
<keyword evidence="2" id="KW-0472">Membrane</keyword>
<dbReference type="InterPro" id="IPR003362">
    <property type="entry name" value="Bact_transf"/>
</dbReference>
<keyword evidence="2" id="KW-1133">Transmembrane helix</keyword>
<feature type="domain" description="Bacterial sugar transferase" evidence="3">
    <location>
        <begin position="10"/>
        <end position="193"/>
    </location>
</feature>